<dbReference type="RefSeq" id="WP_344657277.1">
    <property type="nucleotide sequence ID" value="NZ_BAAAQM010000012.1"/>
</dbReference>
<dbReference type="InterPro" id="IPR036291">
    <property type="entry name" value="NAD(P)-bd_dom_sf"/>
</dbReference>
<evidence type="ECO:0000313" key="2">
    <source>
        <dbReference type="EMBL" id="GAA1967137.1"/>
    </source>
</evidence>
<gene>
    <name evidence="2" type="ORF">GCM10009838_26520</name>
</gene>
<dbReference type="CDD" id="cd05233">
    <property type="entry name" value="SDR_c"/>
    <property type="match status" value="1"/>
</dbReference>
<comment type="similarity">
    <text evidence="1">Belongs to the short-chain dehydrogenases/reductases (SDR) family.</text>
</comment>
<dbReference type="PRINTS" id="PR00081">
    <property type="entry name" value="GDHRDH"/>
</dbReference>
<dbReference type="PANTHER" id="PTHR43975">
    <property type="entry name" value="ZGC:101858"/>
    <property type="match status" value="1"/>
</dbReference>
<dbReference type="Proteomes" id="UP001499854">
    <property type="component" value="Unassembled WGS sequence"/>
</dbReference>
<dbReference type="PANTHER" id="PTHR43975:SF2">
    <property type="entry name" value="EG:BACR7A4.14 PROTEIN-RELATED"/>
    <property type="match status" value="1"/>
</dbReference>
<protein>
    <submittedName>
        <fullName evidence="2">SDR family oxidoreductase</fullName>
    </submittedName>
</protein>
<proteinExistence type="inferred from homology"/>
<dbReference type="EMBL" id="BAAAQM010000012">
    <property type="protein sequence ID" value="GAA1967137.1"/>
    <property type="molecule type" value="Genomic_DNA"/>
</dbReference>
<comment type="caution">
    <text evidence="2">The sequence shown here is derived from an EMBL/GenBank/DDBJ whole genome shotgun (WGS) entry which is preliminary data.</text>
</comment>
<dbReference type="InterPro" id="IPR002347">
    <property type="entry name" value="SDR_fam"/>
</dbReference>
<accession>A0ABP5CQ27</accession>
<sequence length="256" mass="26402">MNDTTTHNTPAAGWSGNPVAVITGASQGLGLALARGLAERGWSLVIDARTPDKLAAADYELSKLTTVIALAGDVTDDDHRADLAEAAADLGGASLLVNNASALGGSPMPALAAFPLPDLLATFEVNVLAPLALAQLLLPQLREHGGEIVNISSDAAVEPYAGWGGYGASKAALDHASAILALEEPKVRVWAVDPGDLRTQMHQDAFPGEDISDLPLPETVVPGFLRLIDERRPSGRYQASDLLPAAPAAVADAEVA</sequence>
<dbReference type="SUPFAM" id="SSF51735">
    <property type="entry name" value="NAD(P)-binding Rossmann-fold domains"/>
    <property type="match status" value="1"/>
</dbReference>
<dbReference type="Pfam" id="PF00106">
    <property type="entry name" value="adh_short"/>
    <property type="match status" value="1"/>
</dbReference>
<name>A0ABP5CQ27_9ACTN</name>
<evidence type="ECO:0000313" key="3">
    <source>
        <dbReference type="Proteomes" id="UP001499854"/>
    </source>
</evidence>
<reference evidence="3" key="1">
    <citation type="journal article" date="2019" name="Int. J. Syst. Evol. Microbiol.">
        <title>The Global Catalogue of Microorganisms (GCM) 10K type strain sequencing project: providing services to taxonomists for standard genome sequencing and annotation.</title>
        <authorList>
            <consortium name="The Broad Institute Genomics Platform"/>
            <consortium name="The Broad Institute Genome Sequencing Center for Infectious Disease"/>
            <person name="Wu L."/>
            <person name="Ma J."/>
        </authorList>
    </citation>
    <scope>NUCLEOTIDE SEQUENCE [LARGE SCALE GENOMIC DNA]</scope>
    <source>
        <strain evidence="3">JCM 16013</strain>
    </source>
</reference>
<keyword evidence="3" id="KW-1185">Reference proteome</keyword>
<evidence type="ECO:0000256" key="1">
    <source>
        <dbReference type="RuleBase" id="RU000363"/>
    </source>
</evidence>
<organism evidence="2 3">
    <name type="scientific">Catenulispora subtropica</name>
    <dbReference type="NCBI Taxonomy" id="450798"/>
    <lineage>
        <taxon>Bacteria</taxon>
        <taxon>Bacillati</taxon>
        <taxon>Actinomycetota</taxon>
        <taxon>Actinomycetes</taxon>
        <taxon>Catenulisporales</taxon>
        <taxon>Catenulisporaceae</taxon>
        <taxon>Catenulispora</taxon>
    </lineage>
</organism>
<dbReference type="PRINTS" id="PR00080">
    <property type="entry name" value="SDRFAMILY"/>
</dbReference>
<dbReference type="Gene3D" id="3.40.50.720">
    <property type="entry name" value="NAD(P)-binding Rossmann-like Domain"/>
    <property type="match status" value="1"/>
</dbReference>